<organism evidence="1 2">
    <name type="scientific">Burkholderia contaminans</name>
    <dbReference type="NCBI Taxonomy" id="488447"/>
    <lineage>
        <taxon>Bacteria</taxon>
        <taxon>Pseudomonadati</taxon>
        <taxon>Pseudomonadota</taxon>
        <taxon>Betaproteobacteria</taxon>
        <taxon>Burkholderiales</taxon>
        <taxon>Burkholderiaceae</taxon>
        <taxon>Burkholderia</taxon>
        <taxon>Burkholderia cepacia complex</taxon>
    </lineage>
</organism>
<dbReference type="EMBL" id="QTQV01000019">
    <property type="protein sequence ID" value="RQT10332.1"/>
    <property type="molecule type" value="Genomic_DNA"/>
</dbReference>
<reference evidence="1 2" key="1">
    <citation type="submission" date="2018-08" db="EMBL/GenBank/DDBJ databases">
        <title>Comparative analysis of Burkholderia isolates from Puerto Rico.</title>
        <authorList>
            <person name="Hall C."/>
            <person name="Sahl J."/>
            <person name="Wagner D."/>
        </authorList>
    </citation>
    <scope>NUCLEOTIDE SEQUENCE [LARGE SCALE GENOMIC DNA]</scope>
    <source>
        <strain evidence="1 2">Bp9025</strain>
    </source>
</reference>
<evidence type="ECO:0000313" key="1">
    <source>
        <dbReference type="EMBL" id="RQT10332.1"/>
    </source>
</evidence>
<accession>A0A3N8PF23</accession>
<gene>
    <name evidence="1" type="ORF">DF051_27570</name>
</gene>
<comment type="caution">
    <text evidence="1">The sequence shown here is derived from an EMBL/GenBank/DDBJ whole genome shotgun (WGS) entry which is preliminary data.</text>
</comment>
<sequence>MLRGRPELALQRLLGSHASRSPRVSASALTQAPCLAVGRRQRFHHRHRFHVPRPMVQRPGIRNDYRPIVIRTPPVDWL</sequence>
<dbReference type="Proteomes" id="UP000277921">
    <property type="component" value="Unassembled WGS sequence"/>
</dbReference>
<name>A0A3N8PF23_9BURK</name>
<proteinExistence type="predicted"/>
<protein>
    <submittedName>
        <fullName evidence="1">Uncharacterized protein</fullName>
    </submittedName>
</protein>
<dbReference type="AlphaFoldDB" id="A0A3N8PF23"/>
<evidence type="ECO:0000313" key="2">
    <source>
        <dbReference type="Proteomes" id="UP000277921"/>
    </source>
</evidence>